<dbReference type="STRING" id="454194.PYK22_01097"/>
<evidence type="ECO:0000259" key="1">
    <source>
        <dbReference type="Pfam" id="PF01909"/>
    </source>
</evidence>
<dbReference type="Proteomes" id="UP000031518">
    <property type="component" value="Unassembled WGS sequence"/>
</dbReference>
<dbReference type="PANTHER" id="PTHR43449:SF3">
    <property type="entry name" value="POLYMERASE NUCLEOTIDYL TRANSFERASE DOMAIN-CONTAINING PROTEIN"/>
    <property type="match status" value="1"/>
</dbReference>
<dbReference type="GO" id="GO:0016779">
    <property type="term" value="F:nucleotidyltransferase activity"/>
    <property type="evidence" value="ECO:0007669"/>
    <property type="project" value="InterPro"/>
</dbReference>
<dbReference type="OrthoDB" id="129748at2"/>
<reference evidence="2 3" key="1">
    <citation type="submission" date="2013-12" db="EMBL/GenBank/DDBJ databases">
        <authorList>
            <person name="Stott M."/>
        </authorList>
    </citation>
    <scope>NUCLEOTIDE SEQUENCE [LARGE SCALE GENOMIC DNA]</scope>
    <source>
        <strain evidence="2 3">K22</strain>
    </source>
</reference>
<dbReference type="CDD" id="cd05403">
    <property type="entry name" value="NT_KNTase_like"/>
    <property type="match status" value="1"/>
</dbReference>
<proteinExistence type="predicted"/>
<dbReference type="SUPFAM" id="SSF81301">
    <property type="entry name" value="Nucleotidyltransferase"/>
    <property type="match status" value="1"/>
</dbReference>
<organism evidence="2 3">
    <name type="scientific">Pyrinomonas methylaliphatogenes</name>
    <dbReference type="NCBI Taxonomy" id="454194"/>
    <lineage>
        <taxon>Bacteria</taxon>
        <taxon>Pseudomonadati</taxon>
        <taxon>Acidobacteriota</taxon>
        <taxon>Blastocatellia</taxon>
        <taxon>Blastocatellales</taxon>
        <taxon>Pyrinomonadaceae</taxon>
        <taxon>Pyrinomonas</taxon>
    </lineage>
</organism>
<dbReference type="InterPro" id="IPR043519">
    <property type="entry name" value="NT_sf"/>
</dbReference>
<gene>
    <name evidence="2" type="ORF">PYK22_01097</name>
</gene>
<feature type="domain" description="Polymerase nucleotidyl transferase" evidence="1">
    <location>
        <begin position="32"/>
        <end position="100"/>
    </location>
</feature>
<dbReference type="RefSeq" id="WP_041975151.1">
    <property type="nucleotide sequence ID" value="NZ_CBXV010000004.1"/>
</dbReference>
<keyword evidence="3" id="KW-1185">Reference proteome</keyword>
<dbReference type="Pfam" id="PF01909">
    <property type="entry name" value="NTP_transf_2"/>
    <property type="match status" value="1"/>
</dbReference>
<keyword evidence="2" id="KW-0808">Transferase</keyword>
<dbReference type="PANTHER" id="PTHR43449">
    <property type="entry name" value="NUCLEOTIDYLTRANSFERASE"/>
    <property type="match status" value="1"/>
</dbReference>
<evidence type="ECO:0000313" key="2">
    <source>
        <dbReference type="EMBL" id="CDM65099.1"/>
    </source>
</evidence>
<dbReference type="EMBL" id="CBXV010000004">
    <property type="protein sequence ID" value="CDM65099.1"/>
    <property type="molecule type" value="Genomic_DNA"/>
</dbReference>
<evidence type="ECO:0000313" key="3">
    <source>
        <dbReference type="Proteomes" id="UP000031518"/>
    </source>
</evidence>
<dbReference type="Gene3D" id="3.30.460.10">
    <property type="entry name" value="Beta Polymerase, domain 2"/>
    <property type="match status" value="1"/>
</dbReference>
<reference evidence="2 3" key="2">
    <citation type="submission" date="2015-01" db="EMBL/GenBank/DDBJ databases">
        <title>Complete genome sequence of Pyrinomonas methylaliphatogenes type strain K22T.</title>
        <authorList>
            <person name="Lee K.C.Y."/>
            <person name="Power J.F."/>
            <person name="Dunfield P.F."/>
            <person name="Morgan X.C."/>
            <person name="Huttenhower C."/>
            <person name="Stott M.B."/>
        </authorList>
    </citation>
    <scope>NUCLEOTIDE SEQUENCE [LARGE SCALE GENOMIC DNA]</scope>
    <source>
        <strain evidence="2 3">K22</strain>
    </source>
</reference>
<sequence>MPVRSLSSSVFKWPDKATVERAVQLWAEKVAAQRKDVLRIGYFGSYARGDWGVGSDLDLIIIVRDSQQPFERRAAEWDTLELPVPADVLVYTEEEWQRLKQSGGFFASLERDAVWLYAAP</sequence>
<protein>
    <submittedName>
        <fullName evidence="2">Predicted nucleotidyltransferase</fullName>
    </submittedName>
</protein>
<dbReference type="InterPro" id="IPR002934">
    <property type="entry name" value="Polymerase_NTP_transf_dom"/>
</dbReference>
<name>A0A0B6WXV3_9BACT</name>
<dbReference type="AlphaFoldDB" id="A0A0B6WXV3"/>
<accession>A0A0B6WXV3</accession>